<dbReference type="InterPro" id="IPR044880">
    <property type="entry name" value="NCX_ion-bd_dom_sf"/>
</dbReference>
<comment type="subcellular location">
    <subcellularLocation>
        <location evidence="1">Membrane</location>
        <topology evidence="1">Multi-pass membrane protein</topology>
    </subcellularLocation>
</comment>
<evidence type="ECO:0000256" key="3">
    <source>
        <dbReference type="ARBA" id="ARBA00022989"/>
    </source>
</evidence>
<feature type="transmembrane region" description="Helical" evidence="5">
    <location>
        <begin position="39"/>
        <end position="60"/>
    </location>
</feature>
<feature type="transmembrane region" description="Helical" evidence="5">
    <location>
        <begin position="177"/>
        <end position="198"/>
    </location>
</feature>
<feature type="transmembrane region" description="Helical" evidence="5">
    <location>
        <begin position="210"/>
        <end position="230"/>
    </location>
</feature>
<evidence type="ECO:0000259" key="6">
    <source>
        <dbReference type="Pfam" id="PF01699"/>
    </source>
</evidence>
<keyword evidence="4 5" id="KW-0472">Membrane</keyword>
<sequence length="319" mass="32865">MAESLLVSGAILLAGIVLLYLGAELLVSAASALALSHGVRAATVGVTVVAFATTAPELFVSSIGGLTSDDSIALGNIVGSNITNIGLVLGTAAFLRPMEVDKDILRQHGPFMLAAAVALVALALDGRLAAFDGAVLLSMLAAFTGYLYYQSQQEGDVKLPEDVEMDDANTNAGPREYGVLLGSVLLLLAGSRALIVGGSGVLESYGFSQLFIGLTIIAFGTSVPELATSVVSALRDEADFSIGNVVGSNIYNVLAVIGVVSLIVPISVQSSTVRFELPVMLGFTFVALGLMAFGDRITRIEGVALIGGYVGFLYFLLPS</sequence>
<dbReference type="Pfam" id="PF01699">
    <property type="entry name" value="Na_Ca_ex"/>
    <property type="match status" value="2"/>
</dbReference>
<accession>A0ABD5NH95</accession>
<dbReference type="InterPro" id="IPR004837">
    <property type="entry name" value="NaCa_Exmemb"/>
</dbReference>
<comment type="caution">
    <text evidence="7">The sequence shown here is derived from an EMBL/GenBank/DDBJ whole genome shotgun (WGS) entry which is preliminary data.</text>
</comment>
<protein>
    <submittedName>
        <fullName evidence="7">Calcium/sodium antiporter</fullName>
    </submittedName>
</protein>
<evidence type="ECO:0000256" key="5">
    <source>
        <dbReference type="SAM" id="Phobius"/>
    </source>
</evidence>
<evidence type="ECO:0000256" key="2">
    <source>
        <dbReference type="ARBA" id="ARBA00022692"/>
    </source>
</evidence>
<name>A0ABD5NH95_9EURY</name>
<keyword evidence="2 5" id="KW-0812">Transmembrane</keyword>
<organism evidence="7 8">
    <name type="scientific">Halobacterium litoreum</name>
    <dbReference type="NCBI Taxonomy" id="2039234"/>
    <lineage>
        <taxon>Archaea</taxon>
        <taxon>Methanobacteriati</taxon>
        <taxon>Methanobacteriota</taxon>
        <taxon>Stenosarchaea group</taxon>
        <taxon>Halobacteria</taxon>
        <taxon>Halobacteriales</taxon>
        <taxon>Halobacteriaceae</taxon>
        <taxon>Halobacterium</taxon>
    </lineage>
</organism>
<dbReference type="EMBL" id="JBHRWN010000002">
    <property type="protein sequence ID" value="MFC3478484.1"/>
    <property type="molecule type" value="Genomic_DNA"/>
</dbReference>
<dbReference type="InterPro" id="IPR004481">
    <property type="entry name" value="K/Na/Ca-exchanger"/>
</dbReference>
<evidence type="ECO:0000256" key="1">
    <source>
        <dbReference type="ARBA" id="ARBA00004141"/>
    </source>
</evidence>
<proteinExistence type="predicted"/>
<keyword evidence="3 5" id="KW-1133">Transmembrane helix</keyword>
<reference evidence="7 8" key="1">
    <citation type="journal article" date="2019" name="Int. J. Syst. Evol. Microbiol.">
        <title>The Global Catalogue of Microorganisms (GCM) 10K type strain sequencing project: providing services to taxonomists for standard genome sequencing and annotation.</title>
        <authorList>
            <consortium name="The Broad Institute Genomics Platform"/>
            <consortium name="The Broad Institute Genome Sequencing Center for Infectious Disease"/>
            <person name="Wu L."/>
            <person name="Ma J."/>
        </authorList>
    </citation>
    <scope>NUCLEOTIDE SEQUENCE [LARGE SCALE GENOMIC DNA]</scope>
    <source>
        <strain evidence="7 8">CGMCC 1.12562</strain>
    </source>
</reference>
<feature type="domain" description="Sodium/calcium exchanger membrane region" evidence="6">
    <location>
        <begin position="10"/>
        <end position="148"/>
    </location>
</feature>
<dbReference type="GeneID" id="69118506"/>
<dbReference type="GO" id="GO:0016020">
    <property type="term" value="C:membrane"/>
    <property type="evidence" value="ECO:0007669"/>
    <property type="project" value="UniProtKB-SubCell"/>
</dbReference>
<feature type="domain" description="Sodium/calcium exchanger membrane region" evidence="6">
    <location>
        <begin position="178"/>
        <end position="316"/>
    </location>
</feature>
<keyword evidence="8" id="KW-1185">Reference proteome</keyword>
<feature type="transmembrane region" description="Helical" evidence="5">
    <location>
        <begin position="72"/>
        <end position="95"/>
    </location>
</feature>
<dbReference type="PANTHER" id="PTHR10846">
    <property type="entry name" value="SODIUM/POTASSIUM/CALCIUM EXCHANGER"/>
    <property type="match status" value="1"/>
</dbReference>
<evidence type="ECO:0000313" key="7">
    <source>
        <dbReference type="EMBL" id="MFC3478484.1"/>
    </source>
</evidence>
<dbReference type="Proteomes" id="UP001595660">
    <property type="component" value="Unassembled WGS sequence"/>
</dbReference>
<feature type="transmembrane region" description="Helical" evidence="5">
    <location>
        <begin position="250"/>
        <end position="268"/>
    </location>
</feature>
<dbReference type="RefSeq" id="WP_232570297.1">
    <property type="nucleotide sequence ID" value="NZ_CP089466.1"/>
</dbReference>
<dbReference type="AlphaFoldDB" id="A0ABD5NH95"/>
<dbReference type="PANTHER" id="PTHR10846:SF8">
    <property type="entry name" value="INNER MEMBRANE PROTEIN YRBG"/>
    <property type="match status" value="1"/>
</dbReference>
<feature type="transmembrane region" description="Helical" evidence="5">
    <location>
        <begin position="107"/>
        <end position="124"/>
    </location>
</feature>
<evidence type="ECO:0000256" key="4">
    <source>
        <dbReference type="ARBA" id="ARBA00023136"/>
    </source>
</evidence>
<feature type="transmembrane region" description="Helical" evidence="5">
    <location>
        <begin position="300"/>
        <end position="317"/>
    </location>
</feature>
<dbReference type="Gene3D" id="1.20.1420.30">
    <property type="entry name" value="NCX, central ion-binding region"/>
    <property type="match status" value="1"/>
</dbReference>
<gene>
    <name evidence="7" type="ORF">ACFOKC_12205</name>
</gene>
<dbReference type="NCBIfam" id="TIGR00367">
    <property type="entry name" value="calcium/sodium antiporter"/>
    <property type="match status" value="1"/>
</dbReference>
<feature type="transmembrane region" description="Helical" evidence="5">
    <location>
        <begin position="275"/>
        <end position="294"/>
    </location>
</feature>
<evidence type="ECO:0000313" key="8">
    <source>
        <dbReference type="Proteomes" id="UP001595660"/>
    </source>
</evidence>